<protein>
    <submittedName>
        <fullName evidence="1">Uncharacterized protein</fullName>
    </submittedName>
</protein>
<comment type="caution">
    <text evidence="1">The sequence shown here is derived from an EMBL/GenBank/DDBJ whole genome shotgun (WGS) entry which is preliminary data.</text>
</comment>
<dbReference type="AlphaFoldDB" id="A0AAE8SCR6"/>
<dbReference type="Proteomes" id="UP001187734">
    <property type="component" value="Unassembled WGS sequence"/>
</dbReference>
<name>A0AAE8SCR6_9HYPO</name>
<evidence type="ECO:0000313" key="2">
    <source>
        <dbReference type="Proteomes" id="UP001187734"/>
    </source>
</evidence>
<reference evidence="1" key="1">
    <citation type="submission" date="2018-03" db="EMBL/GenBank/DDBJ databases">
        <authorList>
            <person name="Guldener U."/>
        </authorList>
    </citation>
    <scope>NUCLEOTIDE SEQUENCE</scope>
</reference>
<sequence length="184" mass="20862">MVDKAMEPVPIVAGQEFIVEDFGDTEIKRDPDILDKEEFGYRINISCSIVLNMALDLHGSAEDNSTPVFIASDGEEALDLSNKTGTITPTGTLLFFFAKKGTLKRRHGLDFNLLENLPIIFDYGNQSTPFTRIKLVYKDSRPQLSPNIQPKNDESFLLIRQPILRLEDMFESVPLEDKSRHEED</sequence>
<evidence type="ECO:0000313" key="1">
    <source>
        <dbReference type="EMBL" id="SPJ70604.1"/>
    </source>
</evidence>
<organism evidence="1 2">
    <name type="scientific">Fusarium torulosum</name>
    <dbReference type="NCBI Taxonomy" id="33205"/>
    <lineage>
        <taxon>Eukaryota</taxon>
        <taxon>Fungi</taxon>
        <taxon>Dikarya</taxon>
        <taxon>Ascomycota</taxon>
        <taxon>Pezizomycotina</taxon>
        <taxon>Sordariomycetes</taxon>
        <taxon>Hypocreomycetidae</taxon>
        <taxon>Hypocreales</taxon>
        <taxon>Nectriaceae</taxon>
        <taxon>Fusarium</taxon>
    </lineage>
</organism>
<keyword evidence="2" id="KW-1185">Reference proteome</keyword>
<accession>A0AAE8SCR6</accession>
<gene>
    <name evidence="1" type="ORF">FTOL_00332</name>
</gene>
<dbReference type="EMBL" id="ONZP01000013">
    <property type="protein sequence ID" value="SPJ70604.1"/>
    <property type="molecule type" value="Genomic_DNA"/>
</dbReference>
<proteinExistence type="predicted"/>